<dbReference type="Proteomes" id="UP001595075">
    <property type="component" value="Unassembled WGS sequence"/>
</dbReference>
<organism evidence="1 2">
    <name type="scientific">Oculimacula yallundae</name>
    <dbReference type="NCBI Taxonomy" id="86028"/>
    <lineage>
        <taxon>Eukaryota</taxon>
        <taxon>Fungi</taxon>
        <taxon>Dikarya</taxon>
        <taxon>Ascomycota</taxon>
        <taxon>Pezizomycotina</taxon>
        <taxon>Leotiomycetes</taxon>
        <taxon>Helotiales</taxon>
        <taxon>Ploettnerulaceae</taxon>
        <taxon>Oculimacula</taxon>
    </lineage>
</organism>
<name>A0ABR4BQM8_9HELO</name>
<reference evidence="1 2" key="1">
    <citation type="journal article" date="2024" name="Commun. Biol.">
        <title>Comparative genomic analysis of thermophilic fungi reveals convergent evolutionary adaptations and gene losses.</title>
        <authorList>
            <person name="Steindorff A.S."/>
            <person name="Aguilar-Pontes M.V."/>
            <person name="Robinson A.J."/>
            <person name="Andreopoulos B."/>
            <person name="LaButti K."/>
            <person name="Kuo A."/>
            <person name="Mondo S."/>
            <person name="Riley R."/>
            <person name="Otillar R."/>
            <person name="Haridas S."/>
            <person name="Lipzen A."/>
            <person name="Grimwood J."/>
            <person name="Schmutz J."/>
            <person name="Clum A."/>
            <person name="Reid I.D."/>
            <person name="Moisan M.C."/>
            <person name="Butler G."/>
            <person name="Nguyen T.T.M."/>
            <person name="Dewar K."/>
            <person name="Conant G."/>
            <person name="Drula E."/>
            <person name="Henrissat B."/>
            <person name="Hansel C."/>
            <person name="Singer S."/>
            <person name="Hutchinson M.I."/>
            <person name="de Vries R.P."/>
            <person name="Natvig D.O."/>
            <person name="Powell A.J."/>
            <person name="Tsang A."/>
            <person name="Grigoriev I.V."/>
        </authorList>
    </citation>
    <scope>NUCLEOTIDE SEQUENCE [LARGE SCALE GENOMIC DNA]</scope>
    <source>
        <strain evidence="1 2">CBS 494.80</strain>
    </source>
</reference>
<dbReference type="EMBL" id="JAZHXI010000024">
    <property type="protein sequence ID" value="KAL2060011.1"/>
    <property type="molecule type" value="Genomic_DNA"/>
</dbReference>
<gene>
    <name evidence="1" type="ORF">VTL71DRAFT_9833</name>
</gene>
<accession>A0ABR4BQM8</accession>
<evidence type="ECO:0000313" key="1">
    <source>
        <dbReference type="EMBL" id="KAL2060011.1"/>
    </source>
</evidence>
<protein>
    <submittedName>
        <fullName evidence="1">Uncharacterized protein</fullName>
    </submittedName>
</protein>
<sequence length="71" mass="8397">MPYDSRTTEYCTWWYDNYEGYSCDAIRSIFLVSMADMMLWNPSITSTCGNWKERSYCVEVHAPAPLQQRAR</sequence>
<comment type="caution">
    <text evidence="1">The sequence shown here is derived from an EMBL/GenBank/DDBJ whole genome shotgun (WGS) entry which is preliminary data.</text>
</comment>
<evidence type="ECO:0000313" key="2">
    <source>
        <dbReference type="Proteomes" id="UP001595075"/>
    </source>
</evidence>
<dbReference type="InterPro" id="IPR036779">
    <property type="entry name" value="LysM_dom_sf"/>
</dbReference>
<keyword evidence="2" id="KW-1185">Reference proteome</keyword>
<proteinExistence type="predicted"/>
<dbReference type="Gene3D" id="3.10.350.10">
    <property type="entry name" value="LysM domain"/>
    <property type="match status" value="1"/>
</dbReference>